<dbReference type="Proteomes" id="UP001181046">
    <property type="component" value="Unassembled WGS sequence"/>
</dbReference>
<dbReference type="Gene3D" id="3.30.70.270">
    <property type="match status" value="1"/>
</dbReference>
<dbReference type="Pfam" id="PF11799">
    <property type="entry name" value="IMS_C"/>
    <property type="match status" value="1"/>
</dbReference>
<keyword evidence="5" id="KW-0239">DNA-directed DNA polymerase</keyword>
<dbReference type="PANTHER" id="PTHR11076:SF35">
    <property type="entry name" value="DNA REPAIR PROTEIN HOMOLOG YOBH"/>
    <property type="match status" value="1"/>
</dbReference>
<evidence type="ECO:0000313" key="8">
    <source>
        <dbReference type="Proteomes" id="UP001181046"/>
    </source>
</evidence>
<evidence type="ECO:0000313" key="7">
    <source>
        <dbReference type="EMBL" id="MDT2759031.1"/>
    </source>
</evidence>
<evidence type="ECO:0000256" key="1">
    <source>
        <dbReference type="ARBA" id="ARBA00010945"/>
    </source>
</evidence>
<comment type="similarity">
    <text evidence="1">Belongs to the DNA polymerase type-Y family.</text>
</comment>
<keyword evidence="2" id="KW-0515">Mutator protein</keyword>
<dbReference type="SUPFAM" id="SSF100879">
    <property type="entry name" value="Lesion bypass DNA polymerase (Y-family), little finger domain"/>
    <property type="match status" value="1"/>
</dbReference>
<keyword evidence="3" id="KW-0548">Nucleotidyltransferase</keyword>
<dbReference type="Gene3D" id="3.40.1170.60">
    <property type="match status" value="1"/>
</dbReference>
<evidence type="ECO:0000256" key="3">
    <source>
        <dbReference type="ARBA" id="ARBA00022695"/>
    </source>
</evidence>
<organism evidence="7 8">
    <name type="scientific">Enterococcus xiangfangensis</name>
    <dbReference type="NCBI Taxonomy" id="1296537"/>
    <lineage>
        <taxon>Bacteria</taxon>
        <taxon>Bacillati</taxon>
        <taxon>Bacillota</taxon>
        <taxon>Bacilli</taxon>
        <taxon>Lactobacillales</taxon>
        <taxon>Enterococcaceae</taxon>
        <taxon>Enterococcus</taxon>
    </lineage>
</organism>
<dbReference type="EMBL" id="JARQAJ010000002">
    <property type="protein sequence ID" value="MDT2759031.1"/>
    <property type="molecule type" value="Genomic_DNA"/>
</dbReference>
<dbReference type="PANTHER" id="PTHR11076">
    <property type="entry name" value="DNA REPAIR POLYMERASE UMUC / TRANSFERASE FAMILY MEMBER"/>
    <property type="match status" value="1"/>
</dbReference>
<evidence type="ECO:0000256" key="4">
    <source>
        <dbReference type="ARBA" id="ARBA00022705"/>
    </source>
</evidence>
<keyword evidence="4" id="KW-0235">DNA replication</keyword>
<evidence type="ECO:0000256" key="2">
    <source>
        <dbReference type="ARBA" id="ARBA00022457"/>
    </source>
</evidence>
<dbReference type="InterPro" id="IPR001126">
    <property type="entry name" value="UmuC"/>
</dbReference>
<dbReference type="Pfam" id="PF00817">
    <property type="entry name" value="IMS"/>
    <property type="match status" value="1"/>
</dbReference>
<dbReference type="InterPro" id="IPR050116">
    <property type="entry name" value="DNA_polymerase-Y"/>
</dbReference>
<keyword evidence="8" id="KW-1185">Reference proteome</keyword>
<dbReference type="Gene3D" id="1.10.150.20">
    <property type="entry name" value="5' to 3' exonuclease, C-terminal subdomain"/>
    <property type="match status" value="1"/>
</dbReference>
<gene>
    <name evidence="7" type="ORF">P7H27_04570</name>
</gene>
<protein>
    <submittedName>
        <fullName evidence="7">Y-family DNA polymerase</fullName>
    </submittedName>
</protein>
<dbReference type="InterPro" id="IPR017961">
    <property type="entry name" value="DNA_pol_Y-fam_little_finger"/>
</dbReference>
<dbReference type="Gene3D" id="3.30.1490.100">
    <property type="entry name" value="DNA polymerase, Y-family, little finger domain"/>
    <property type="match status" value="1"/>
</dbReference>
<name>A0ABU3F8N0_9ENTE</name>
<dbReference type="InterPro" id="IPR043502">
    <property type="entry name" value="DNA/RNA_pol_sf"/>
</dbReference>
<dbReference type="InterPro" id="IPR036775">
    <property type="entry name" value="DNA_pol_Y-fam_lit_finger_sf"/>
</dbReference>
<evidence type="ECO:0000256" key="5">
    <source>
        <dbReference type="ARBA" id="ARBA00022932"/>
    </source>
</evidence>
<proteinExistence type="inferred from homology"/>
<dbReference type="CDD" id="cd01700">
    <property type="entry name" value="PolY_Pol_V_umuC"/>
    <property type="match status" value="1"/>
</dbReference>
<accession>A0ABU3F8N0</accession>
<dbReference type="InterPro" id="IPR043128">
    <property type="entry name" value="Rev_trsase/Diguanyl_cyclase"/>
</dbReference>
<reference evidence="7" key="1">
    <citation type="submission" date="2023-03" db="EMBL/GenBank/DDBJ databases">
        <authorList>
            <person name="Shen W."/>
            <person name="Cai J."/>
        </authorList>
    </citation>
    <scope>NUCLEOTIDE SEQUENCE</scope>
    <source>
        <strain evidence="7">P66-3</strain>
    </source>
</reference>
<dbReference type="SUPFAM" id="SSF56672">
    <property type="entry name" value="DNA/RNA polymerases"/>
    <property type="match status" value="1"/>
</dbReference>
<dbReference type="RefSeq" id="WP_311829607.1">
    <property type="nucleotide sequence ID" value="NZ_JARQAJ010000002.1"/>
</dbReference>
<keyword evidence="5" id="KW-0808">Transferase</keyword>
<evidence type="ECO:0000259" key="6">
    <source>
        <dbReference type="PROSITE" id="PS50173"/>
    </source>
</evidence>
<comment type="caution">
    <text evidence="7">The sequence shown here is derived from an EMBL/GenBank/DDBJ whole genome shotgun (WGS) entry which is preliminary data.</text>
</comment>
<dbReference type="PROSITE" id="PS50173">
    <property type="entry name" value="UMUC"/>
    <property type="match status" value="1"/>
</dbReference>
<sequence>MNFNYELEPTGDYAFIDMKSFYASCELVARGRHPLKDLLVVMSHADNTSGLILASSPMAKKMLGITNVTRAWQLPKAAENPAVDNLIIVPPRMRYYISENLKIQSIIRNYAADEDIMWYSIDEGVVDLTHSLNYFVSENHSRAKKLDIVAQMIQKDILQQTGIYSTVGLSNSNPLLAKLALDNEAKNAKTMRALWNYQDVAEKVWKIPELDDFWGIGNRMKNNFREMGIQTIYDLAHASPAKLKNKFGIIGLQLYHHANGIDRTKLQEQYIPKSKNIGNSQILPRDYHGAEMALVIREMAEQVAIRLRRNNAKTGTVSLAIGYSKNELTKGFSRQLKITPTNNTDKLTAHLLFLFKKFYTGNLIRNIGVTYSDLQYTADTQLNLFEEAEEQIKHEHLDQVMDLIRAKYGFVSIIRASSKLEHGRSLTRSNLVGGHDGGAGGLDGL</sequence>
<feature type="domain" description="UmuC" evidence="6">
    <location>
        <begin position="13"/>
        <end position="217"/>
    </location>
</feature>
<dbReference type="Pfam" id="PF21999">
    <property type="entry name" value="IMS_HHH_1"/>
    <property type="match status" value="1"/>
</dbReference>
<dbReference type="InterPro" id="IPR053848">
    <property type="entry name" value="IMS_HHH_1"/>
</dbReference>